<dbReference type="Gene3D" id="3.40.30.10">
    <property type="entry name" value="Glutaredoxin"/>
    <property type="match status" value="1"/>
</dbReference>
<protein>
    <recommendedName>
        <fullName evidence="3">Arsenate reductase</fullName>
    </recommendedName>
</protein>
<dbReference type="OrthoDB" id="1434620at2"/>
<evidence type="ECO:0000313" key="2">
    <source>
        <dbReference type="Proteomes" id="UP000289792"/>
    </source>
</evidence>
<comment type="caution">
    <text evidence="1">The sequence shown here is derived from an EMBL/GenBank/DDBJ whole genome shotgun (WGS) entry which is preliminary data.</text>
</comment>
<reference evidence="1 2" key="1">
    <citation type="submission" date="2019-01" db="EMBL/GenBank/DDBJ databases">
        <title>Genome sequence of the Antarctic species Gelidibacter gilvus ACAM 158(T).</title>
        <authorList>
            <person name="Bowman J.P."/>
        </authorList>
    </citation>
    <scope>NUCLEOTIDE SEQUENCE [LARGE SCALE GENOMIC DNA]</scope>
    <source>
        <strain evidence="1 2">IC158</strain>
    </source>
</reference>
<name>A0A4Q0XEQ9_9FLAO</name>
<dbReference type="EMBL" id="SDDZ01000018">
    <property type="protein sequence ID" value="RXJ44395.1"/>
    <property type="molecule type" value="Genomic_DNA"/>
</dbReference>
<gene>
    <name evidence="1" type="ORF">ESZ48_17860</name>
</gene>
<dbReference type="RefSeq" id="WP_129018866.1">
    <property type="nucleotide sequence ID" value="NZ_SDDZ01000018.1"/>
</dbReference>
<sequence>MGVISTDKNEIKLYFNSENSIGKQIEAYVMASERKLLAIDVSKTKVTGTQWTELAIGLGLPISSLINQEHPDFIKNYGDHPDLDDEDWLKILDKKPEVLTTAIAIIGERYVQLQSPSDFIKYIEPDSKGIE</sequence>
<keyword evidence="2" id="KW-1185">Reference proteome</keyword>
<organism evidence="1 2">
    <name type="scientific">Gelidibacter gilvus</name>
    <dbReference type="NCBI Taxonomy" id="59602"/>
    <lineage>
        <taxon>Bacteria</taxon>
        <taxon>Pseudomonadati</taxon>
        <taxon>Bacteroidota</taxon>
        <taxon>Flavobacteriia</taxon>
        <taxon>Flavobacteriales</taxon>
        <taxon>Flavobacteriaceae</taxon>
        <taxon>Gelidibacter</taxon>
    </lineage>
</organism>
<evidence type="ECO:0000313" key="1">
    <source>
        <dbReference type="EMBL" id="RXJ44395.1"/>
    </source>
</evidence>
<dbReference type="AlphaFoldDB" id="A0A4Q0XEQ9"/>
<accession>A0A4Q0XEQ9</accession>
<dbReference type="Proteomes" id="UP000289792">
    <property type="component" value="Unassembled WGS sequence"/>
</dbReference>
<proteinExistence type="predicted"/>
<evidence type="ECO:0008006" key="3">
    <source>
        <dbReference type="Google" id="ProtNLM"/>
    </source>
</evidence>